<dbReference type="SMART" id="SM00530">
    <property type="entry name" value="HTH_XRE"/>
    <property type="match status" value="1"/>
</dbReference>
<dbReference type="InterPro" id="IPR012296">
    <property type="entry name" value="Nuclease_put_TT1808"/>
</dbReference>
<organism evidence="2 3">
    <name type="scientific">Dorea formicigenerans</name>
    <dbReference type="NCBI Taxonomy" id="39486"/>
    <lineage>
        <taxon>Bacteria</taxon>
        <taxon>Bacillati</taxon>
        <taxon>Bacillota</taxon>
        <taxon>Clostridia</taxon>
        <taxon>Lachnospirales</taxon>
        <taxon>Lachnospiraceae</taxon>
        <taxon>Dorea</taxon>
    </lineage>
</organism>
<dbReference type="InterPro" id="IPR008538">
    <property type="entry name" value="Uma2"/>
</dbReference>
<dbReference type="GO" id="GO:0003677">
    <property type="term" value="F:DNA binding"/>
    <property type="evidence" value="ECO:0007669"/>
    <property type="project" value="InterPro"/>
</dbReference>
<dbReference type="EMBL" id="QSRA01000002">
    <property type="protein sequence ID" value="RGK85982.1"/>
    <property type="molecule type" value="Genomic_DNA"/>
</dbReference>
<reference evidence="2 3" key="1">
    <citation type="submission" date="2018-08" db="EMBL/GenBank/DDBJ databases">
        <title>A genome reference for cultivated species of the human gut microbiota.</title>
        <authorList>
            <person name="Zou Y."/>
            <person name="Xue W."/>
            <person name="Luo G."/>
        </authorList>
    </citation>
    <scope>NUCLEOTIDE SEQUENCE [LARGE SCALE GENOMIC DNA]</scope>
    <source>
        <strain evidence="2 3">TF09-3</strain>
    </source>
</reference>
<dbReference type="PROSITE" id="PS50943">
    <property type="entry name" value="HTH_CROC1"/>
    <property type="match status" value="1"/>
</dbReference>
<dbReference type="PANTHER" id="PTHR36558">
    <property type="entry name" value="GLR1098 PROTEIN"/>
    <property type="match status" value="1"/>
</dbReference>
<dbReference type="CDD" id="cd06260">
    <property type="entry name" value="DUF820-like"/>
    <property type="match status" value="1"/>
</dbReference>
<dbReference type="Gene3D" id="1.10.260.40">
    <property type="entry name" value="lambda repressor-like DNA-binding domains"/>
    <property type="match status" value="1"/>
</dbReference>
<accession>A0A3E4Q0S5</accession>
<gene>
    <name evidence="2" type="ORF">DXC93_02605</name>
</gene>
<evidence type="ECO:0000313" key="2">
    <source>
        <dbReference type="EMBL" id="RGK85982.1"/>
    </source>
</evidence>
<dbReference type="Gene3D" id="3.90.1570.10">
    <property type="entry name" value="tt1808, chain A"/>
    <property type="match status" value="1"/>
</dbReference>
<comment type="caution">
    <text evidence="2">The sequence shown here is derived from an EMBL/GenBank/DDBJ whole genome shotgun (WGS) entry which is preliminary data.</text>
</comment>
<dbReference type="Pfam" id="PF05685">
    <property type="entry name" value="Uma2"/>
    <property type="match status" value="1"/>
</dbReference>
<dbReference type="SUPFAM" id="SSF52980">
    <property type="entry name" value="Restriction endonuclease-like"/>
    <property type="match status" value="1"/>
</dbReference>
<dbReference type="RefSeq" id="WP_117658762.1">
    <property type="nucleotide sequence ID" value="NZ_QSRA01000002.1"/>
</dbReference>
<evidence type="ECO:0000313" key="3">
    <source>
        <dbReference type="Proteomes" id="UP000261324"/>
    </source>
</evidence>
<dbReference type="AlphaFoldDB" id="A0A3E4Q0S5"/>
<proteinExistence type="predicted"/>
<dbReference type="InterPro" id="IPR001387">
    <property type="entry name" value="Cro/C1-type_HTH"/>
</dbReference>
<name>A0A3E4Q0S5_9FIRM</name>
<protein>
    <submittedName>
        <fullName evidence="2">Helix-turn-helix domain-containing protein</fullName>
    </submittedName>
</protein>
<dbReference type="Pfam" id="PF01381">
    <property type="entry name" value="HTH_3"/>
    <property type="match status" value="1"/>
</dbReference>
<evidence type="ECO:0000259" key="1">
    <source>
        <dbReference type="PROSITE" id="PS50943"/>
    </source>
</evidence>
<feature type="domain" description="HTH cro/C1-type" evidence="1">
    <location>
        <begin position="6"/>
        <end position="61"/>
    </location>
</feature>
<sequence>MTVEEMKQRKKELGYSNEKLSELSGVPLGTVQKVLAGVTRSPRYETLIALERVLKKQTDRIGEALPETSEKRQGDYTVEDYYLIPKERRVELIDGVIYDMASPTAIHQILSTELCNIVRSYISQQKGRCIVMAAPMDVQLDCDDKTMVQPDVMVVCDRDKITRKCIYGAPDLAVEILSDSTKKKDMYVKLGKYMEAGVREYWLVDPKGKKVIVYDFEAEVTPVIYGFSSKVPVGIFGGECEVDFAKIYEYISFLYEEDDV</sequence>
<dbReference type="InterPro" id="IPR010982">
    <property type="entry name" value="Lambda_DNA-bd_dom_sf"/>
</dbReference>
<dbReference type="SUPFAM" id="SSF47413">
    <property type="entry name" value="lambda repressor-like DNA-binding domains"/>
    <property type="match status" value="1"/>
</dbReference>
<dbReference type="Proteomes" id="UP000261324">
    <property type="component" value="Unassembled WGS sequence"/>
</dbReference>
<dbReference type="PANTHER" id="PTHR36558:SF1">
    <property type="entry name" value="RESTRICTION ENDONUCLEASE DOMAIN-CONTAINING PROTEIN-RELATED"/>
    <property type="match status" value="1"/>
</dbReference>
<dbReference type="InterPro" id="IPR011335">
    <property type="entry name" value="Restrct_endonuc-II-like"/>
</dbReference>